<evidence type="ECO:0000256" key="1">
    <source>
        <dbReference type="ARBA" id="ARBA00006354"/>
    </source>
</evidence>
<keyword evidence="6" id="KW-1185">Reference proteome</keyword>
<dbReference type="AlphaFoldDB" id="A0A939QKN1"/>
<dbReference type="PANTHER" id="PTHR32039:SF7">
    <property type="entry name" value="COMPETENCE PROTEIN COMM"/>
    <property type="match status" value="1"/>
</dbReference>
<sequence length="522" mass="54430">MSATVPKAAALALLGLTGTPVMVEAAVTRQLPGMAVIGLPDAALAEARLRVRTAIAQAGLSLSSRFLTINLSPAALPKHGSSFDLAIALAALSASGEVPDGRLHTTAHFGELGLDGGIRRPAGLLSAVVAARELGFERIMVPESGRAEALLVPGIGVISAPDLAAAAAWHRGSPGRWSEIPGDRRRDDGQSGNGPRVSRALAEPDMADVVGQPEATEAMVIAAAGRHHISLSGPPGAGKTLLASRLPSILPDLTSEEALTASCIASLGGSPVTELIRRPPFERPHHTASPAAIIGGGDAAGIRPGAITRACHGVMLLDETPLFSSTVLDALRQPLESGVVEIHRARFRATFPAALQLVLASNPCPCGNADSPDPALECTCTPYARRQYAQRVSGPLRDRIDLSLEVRRVSSVVLTESCAVRPTSRELKDRVGRARALAAARLSGTPWTVNAQVPGNWLRGPAARLPRSHTAVLDQALGRGALTLRGYDRTLRVAWTIADLAGRDLPSRADIARALALRGGRR</sequence>
<dbReference type="InterPro" id="IPR020568">
    <property type="entry name" value="Ribosomal_Su5_D2-typ_SF"/>
</dbReference>
<evidence type="ECO:0000256" key="3">
    <source>
        <dbReference type="SAM" id="SignalP"/>
    </source>
</evidence>
<dbReference type="InterPro" id="IPR027417">
    <property type="entry name" value="P-loop_NTPase"/>
</dbReference>
<organism evidence="5 6">
    <name type="scientific">Leucobacter tardus</name>
    <dbReference type="NCBI Taxonomy" id="501483"/>
    <lineage>
        <taxon>Bacteria</taxon>
        <taxon>Bacillati</taxon>
        <taxon>Actinomycetota</taxon>
        <taxon>Actinomycetes</taxon>
        <taxon>Micrococcales</taxon>
        <taxon>Microbacteriaceae</taxon>
        <taxon>Leucobacter</taxon>
    </lineage>
</organism>
<accession>A0A939QKN1</accession>
<dbReference type="Proteomes" id="UP000668403">
    <property type="component" value="Unassembled WGS sequence"/>
</dbReference>
<dbReference type="InterPro" id="IPR003593">
    <property type="entry name" value="AAA+_ATPase"/>
</dbReference>
<comment type="caution">
    <text evidence="5">The sequence shown here is derived from an EMBL/GenBank/DDBJ whole genome shotgun (WGS) entry which is preliminary data.</text>
</comment>
<dbReference type="SMART" id="SM00382">
    <property type="entry name" value="AAA"/>
    <property type="match status" value="1"/>
</dbReference>
<feature type="signal peptide" evidence="3">
    <location>
        <begin position="1"/>
        <end position="25"/>
    </location>
</feature>
<gene>
    <name evidence="5" type="ORF">J4H85_06510</name>
</gene>
<reference evidence="5" key="1">
    <citation type="submission" date="2021-03" db="EMBL/GenBank/DDBJ databases">
        <title>Leucobacter chromiisoli sp. nov., isolated from chromium-containing soil of chemical plant.</title>
        <authorList>
            <person name="Xu Z."/>
        </authorList>
    </citation>
    <scope>NUCLEOTIDE SEQUENCE</scope>
    <source>
        <strain evidence="5">K 70/01</strain>
    </source>
</reference>
<evidence type="ECO:0000259" key="4">
    <source>
        <dbReference type="SMART" id="SM00382"/>
    </source>
</evidence>
<evidence type="ECO:0000313" key="6">
    <source>
        <dbReference type="Proteomes" id="UP000668403"/>
    </source>
</evidence>
<comment type="similarity">
    <text evidence="1">Belongs to the Mg-chelatase subunits D/I family. ComM subfamily.</text>
</comment>
<dbReference type="InterPro" id="IPR014721">
    <property type="entry name" value="Ribsml_uS5_D2-typ_fold_subgr"/>
</dbReference>
<dbReference type="InterPro" id="IPR004482">
    <property type="entry name" value="Mg_chelat-rel"/>
</dbReference>
<dbReference type="SUPFAM" id="SSF54211">
    <property type="entry name" value="Ribosomal protein S5 domain 2-like"/>
    <property type="match status" value="1"/>
</dbReference>
<dbReference type="InterPro" id="IPR045006">
    <property type="entry name" value="CHLI-like"/>
</dbReference>
<dbReference type="Gene3D" id="3.40.50.300">
    <property type="entry name" value="P-loop containing nucleotide triphosphate hydrolases"/>
    <property type="match status" value="1"/>
</dbReference>
<dbReference type="InterPro" id="IPR025158">
    <property type="entry name" value="Mg_chelat-rel_C"/>
</dbReference>
<dbReference type="PANTHER" id="PTHR32039">
    <property type="entry name" value="MAGNESIUM-CHELATASE SUBUNIT CHLI"/>
    <property type="match status" value="1"/>
</dbReference>
<proteinExistence type="inferred from homology"/>
<dbReference type="Gene3D" id="3.30.230.10">
    <property type="match status" value="1"/>
</dbReference>
<feature type="domain" description="AAA+ ATPase" evidence="4">
    <location>
        <begin position="225"/>
        <end position="410"/>
    </location>
</feature>
<feature type="chain" id="PRO_5037873298" evidence="3">
    <location>
        <begin position="26"/>
        <end position="522"/>
    </location>
</feature>
<keyword evidence="3" id="KW-0732">Signal</keyword>
<dbReference type="InterPro" id="IPR000523">
    <property type="entry name" value="Mg_chelatse_chII-like_cat_dom"/>
</dbReference>
<dbReference type="NCBIfam" id="TIGR00368">
    <property type="entry name" value="YifB family Mg chelatase-like AAA ATPase"/>
    <property type="match status" value="1"/>
</dbReference>
<dbReference type="RefSeq" id="WP_208238019.1">
    <property type="nucleotide sequence ID" value="NZ_BAAAQU010000001.1"/>
</dbReference>
<feature type="region of interest" description="Disordered" evidence="2">
    <location>
        <begin position="173"/>
        <end position="199"/>
    </location>
</feature>
<dbReference type="Pfam" id="PF13335">
    <property type="entry name" value="Mg_chelatase_C"/>
    <property type="match status" value="1"/>
</dbReference>
<dbReference type="EMBL" id="JAGFBF010000004">
    <property type="protein sequence ID" value="MBO2989646.1"/>
    <property type="molecule type" value="Genomic_DNA"/>
</dbReference>
<evidence type="ECO:0000256" key="2">
    <source>
        <dbReference type="SAM" id="MobiDB-lite"/>
    </source>
</evidence>
<dbReference type="SUPFAM" id="SSF52540">
    <property type="entry name" value="P-loop containing nucleoside triphosphate hydrolases"/>
    <property type="match status" value="1"/>
</dbReference>
<dbReference type="Pfam" id="PF01078">
    <property type="entry name" value="Mg_chelatase"/>
    <property type="match status" value="1"/>
</dbReference>
<name>A0A939QKN1_9MICO</name>
<evidence type="ECO:0000313" key="5">
    <source>
        <dbReference type="EMBL" id="MBO2989646.1"/>
    </source>
</evidence>
<dbReference type="Pfam" id="PF13541">
    <property type="entry name" value="ChlI"/>
    <property type="match status" value="1"/>
</dbReference>
<protein>
    <submittedName>
        <fullName evidence="5">YifB family Mg chelatase-like AAA ATPase</fullName>
    </submittedName>
</protein>
<dbReference type="GO" id="GO:0005524">
    <property type="term" value="F:ATP binding"/>
    <property type="evidence" value="ECO:0007669"/>
    <property type="project" value="InterPro"/>
</dbReference>